<feature type="transmembrane region" description="Helical" evidence="1">
    <location>
        <begin position="258"/>
        <end position="279"/>
    </location>
</feature>
<feature type="transmembrane region" description="Helical" evidence="1">
    <location>
        <begin position="599"/>
        <end position="619"/>
    </location>
</feature>
<feature type="transmembrane region" description="Helical" evidence="1">
    <location>
        <begin position="78"/>
        <end position="99"/>
    </location>
</feature>
<reference evidence="3" key="1">
    <citation type="journal article" date="2019" name="Int. J. Syst. Evol. Microbiol.">
        <title>The Global Catalogue of Microorganisms (GCM) 10K type strain sequencing project: providing services to taxonomists for standard genome sequencing and annotation.</title>
        <authorList>
            <consortium name="The Broad Institute Genomics Platform"/>
            <consortium name="The Broad Institute Genome Sequencing Center for Infectious Disease"/>
            <person name="Wu L."/>
            <person name="Ma J."/>
        </authorList>
    </citation>
    <scope>NUCLEOTIDE SEQUENCE [LARGE SCALE GENOMIC DNA]</scope>
    <source>
        <strain evidence="3">JCM 18287</strain>
    </source>
</reference>
<evidence type="ECO:0000313" key="3">
    <source>
        <dbReference type="Proteomes" id="UP001501692"/>
    </source>
</evidence>
<feature type="transmembrane region" description="Helical" evidence="1">
    <location>
        <begin position="291"/>
        <end position="310"/>
    </location>
</feature>
<proteinExistence type="predicted"/>
<keyword evidence="3" id="KW-1185">Reference proteome</keyword>
<sequence length="1102" mass="127585">MAHFNYKKWNTILGWFSFLIALITYSLTVEPTVSFWDAGEYILTSAKLQVGHPPGAPLFQMLGAFFSMFALEPSQVGFMMNMMSAIASAFTILFMFWTITLLLKKLVGSKKDLSQSKSMAILGSGLVGSLAFAFTDSFWFNAAETEVYAMATLIMSVLFWLGLRWEQEMDKPRGNRWLIIIAFVIGLSFGVHFMGLLTIPAIGLIYYFKNYKNISVKNFIIANVASVGVLLFVFKLLAPNILKIFSVSEIFFVNSIGLPFNSGSVIAGLVLVAIIFYALKYTREKQYTHINTGILCLTFVIIGFSTWLMLPIRANANVVINENNPSSARELLAYYNLEQYPETHLFYGPQFTDQYAYLDENNPYVDDKPKYEKDEEKGKYVIVNDYKNARQNYNSDHASYLPRMWSAEHAENYMMFSGFLNFKLKPEHQMQNELRTIVSNFRNDVAQGNVDYEDYNNFLKRFKSYIDIEKPSLASNIVYMFEYQLGYMYWRYFMWNFAGRQDDIQGRYDNHGNWITGIKPLDEWHLGYSQDNLPSDVKNNKARNTYYLLPLILGLIGFFFLFNKDKKLFWVMLVFFLFTGIAIQVYTNVRPFEPRERDYSVVGSFYVFALWIGFGVYAIYDTLKKYLPKKLAAPVITVVCLILVPGILAANNWDDHDRSGKYTARAMAKKYLDSCAENAILFTIGDNDTFALWYAQEIEGYRTDVRVVNTSLFQTDWYIDQMKRKAYESDPVPSQLTHDLYKYGTNDYIVIESVVKDTLEVKQFLNFIASDNPKTKYKYILQQQGVDLSQVRSQDLNSSYLPTNFLRIPVEKQNALNSGIVKPQDADKIVPYIDIEVSGGALYKNRLLMLDIVANNEWKRPIYFTGGSFGDDDYLWMKDYLQLDGMCYKLVPIKTKVDKNNPFDMGRVDADLMYEKVKNWDWGNSGSSDIYHDTETRKNSITYRGNLARLIEVLINEDKLDKAEEVADIAMNNMPVDYFGYYTLLEPYISAYYEVGNKEKARQLFKDVAAKYQENLSYYSSLKRDNQERLFEDIYTDIQRYKGLVDVLIEYDTDFAKTEGDTFNSYLMLFKYFYGDDTREEEFTPPVDKDIPADSSIQIKID</sequence>
<dbReference type="InterPro" id="IPR021280">
    <property type="entry name" value="TMEM260-like"/>
</dbReference>
<evidence type="ECO:0000313" key="2">
    <source>
        <dbReference type="EMBL" id="GAA4971948.1"/>
    </source>
</evidence>
<dbReference type="RefSeq" id="WP_345168643.1">
    <property type="nucleotide sequence ID" value="NZ_BAABJK010000007.1"/>
</dbReference>
<dbReference type="Pfam" id="PF11028">
    <property type="entry name" value="TMEM260-like"/>
    <property type="match status" value="1"/>
</dbReference>
<keyword evidence="1" id="KW-0812">Transmembrane</keyword>
<protein>
    <submittedName>
        <fullName evidence="2">DUF2723 domain-containing protein</fullName>
    </submittedName>
</protein>
<organism evidence="2 3">
    <name type="scientific">Algibacter aquimarinus</name>
    <dbReference type="NCBI Taxonomy" id="1136748"/>
    <lineage>
        <taxon>Bacteria</taxon>
        <taxon>Pseudomonadati</taxon>
        <taxon>Bacteroidota</taxon>
        <taxon>Flavobacteriia</taxon>
        <taxon>Flavobacteriales</taxon>
        <taxon>Flavobacteriaceae</taxon>
        <taxon>Algibacter</taxon>
    </lineage>
</organism>
<dbReference type="EMBL" id="BAABJK010000007">
    <property type="protein sequence ID" value="GAA4971948.1"/>
    <property type="molecule type" value="Genomic_DNA"/>
</dbReference>
<feature type="transmembrane region" description="Helical" evidence="1">
    <location>
        <begin position="219"/>
        <end position="238"/>
    </location>
</feature>
<feature type="transmembrane region" description="Helical" evidence="1">
    <location>
        <begin position="569"/>
        <end position="587"/>
    </location>
</feature>
<feature type="transmembrane region" description="Helical" evidence="1">
    <location>
        <begin position="119"/>
        <end position="140"/>
    </location>
</feature>
<dbReference type="InterPro" id="IPR052724">
    <property type="entry name" value="GT117_domain-containing"/>
</dbReference>
<dbReference type="PANTHER" id="PTHR16214">
    <property type="entry name" value="TRANSMEMBRANE PROTEIN 260"/>
    <property type="match status" value="1"/>
</dbReference>
<accession>A0ABP9HJE3</accession>
<comment type="caution">
    <text evidence="2">The sequence shown here is derived from an EMBL/GenBank/DDBJ whole genome shotgun (WGS) entry which is preliminary data.</text>
</comment>
<keyword evidence="1" id="KW-0472">Membrane</keyword>
<name>A0ABP9HJE3_9FLAO</name>
<feature type="transmembrane region" description="Helical" evidence="1">
    <location>
        <begin position="545"/>
        <end position="562"/>
    </location>
</feature>
<keyword evidence="1" id="KW-1133">Transmembrane helix</keyword>
<dbReference type="PANTHER" id="PTHR16214:SF3">
    <property type="entry name" value="TRANSMEMBRANE PROTEIN 260"/>
    <property type="match status" value="1"/>
</dbReference>
<gene>
    <name evidence="2" type="ORF">GCM10023315_22650</name>
</gene>
<feature type="transmembrane region" description="Helical" evidence="1">
    <location>
        <begin position="52"/>
        <end position="71"/>
    </location>
</feature>
<feature type="transmembrane region" description="Helical" evidence="1">
    <location>
        <begin position="631"/>
        <end position="650"/>
    </location>
</feature>
<dbReference type="Proteomes" id="UP001501692">
    <property type="component" value="Unassembled WGS sequence"/>
</dbReference>
<feature type="transmembrane region" description="Helical" evidence="1">
    <location>
        <begin position="177"/>
        <end position="207"/>
    </location>
</feature>
<evidence type="ECO:0000256" key="1">
    <source>
        <dbReference type="SAM" id="Phobius"/>
    </source>
</evidence>
<feature type="transmembrane region" description="Helical" evidence="1">
    <location>
        <begin position="147"/>
        <end position="165"/>
    </location>
</feature>